<comment type="caution">
    <text evidence="1">The sequence shown here is derived from an EMBL/GenBank/DDBJ whole genome shotgun (WGS) entry which is preliminary data.</text>
</comment>
<dbReference type="AlphaFoldDB" id="A0A0G1UC63"/>
<dbReference type="EMBL" id="LCPF01000001">
    <property type="protein sequence ID" value="KKU91741.1"/>
    <property type="molecule type" value="Genomic_DNA"/>
</dbReference>
<evidence type="ECO:0000313" key="2">
    <source>
        <dbReference type="Proteomes" id="UP000034956"/>
    </source>
</evidence>
<name>A0A0G1UC63_9BACT</name>
<reference evidence="1 2" key="1">
    <citation type="journal article" date="2015" name="Nature">
        <title>rRNA introns, odd ribosomes, and small enigmatic genomes across a large radiation of phyla.</title>
        <authorList>
            <person name="Brown C.T."/>
            <person name="Hug L.A."/>
            <person name="Thomas B.C."/>
            <person name="Sharon I."/>
            <person name="Castelle C.J."/>
            <person name="Singh A."/>
            <person name="Wilkins M.J."/>
            <person name="Williams K.H."/>
            <person name="Banfield J.F."/>
        </authorList>
    </citation>
    <scope>NUCLEOTIDE SEQUENCE [LARGE SCALE GENOMIC DNA]</scope>
</reference>
<sequence length="243" mass="27561">MGESRLDVSQEHYENSSDTLREVTEQITGLALPPETVGKWRAILGAVRIIDDRLDAIPEEKEREQFASGVMNFLNGEVSSFSQDERLNNALGNVKDLVDGLSEVQRKSFLDSISRILNITEKIKTEEESSKFTTLTRLEGQVMGKVFIPFLPEEYRKSEKFPALLKVLTRLGRAANSFDTFIDLKEDYRKGRARVRPTALNRLLLFGATISDGMAFLKESKFSKNLIVHFTQRAKEVILQTSE</sequence>
<evidence type="ECO:0000313" key="1">
    <source>
        <dbReference type="EMBL" id="KKU91741.1"/>
    </source>
</evidence>
<accession>A0A0G1UC63</accession>
<organism evidence="1 2">
    <name type="scientific">Candidatus Jorgensenbacteria bacterium GW2011_GWA1_48_11</name>
    <dbReference type="NCBI Taxonomy" id="1618660"/>
    <lineage>
        <taxon>Bacteria</taxon>
        <taxon>Candidatus Joergenseniibacteriota</taxon>
    </lineage>
</organism>
<dbReference type="Proteomes" id="UP000034956">
    <property type="component" value="Unassembled WGS sequence"/>
</dbReference>
<proteinExistence type="predicted"/>
<gene>
    <name evidence="1" type="ORF">UY23_C0001G0347</name>
</gene>
<protein>
    <submittedName>
        <fullName evidence="1">Uncharacterized protein</fullName>
    </submittedName>
</protein>